<feature type="signal peptide" evidence="1">
    <location>
        <begin position="1"/>
        <end position="25"/>
    </location>
</feature>
<keyword evidence="3" id="KW-1185">Reference proteome</keyword>
<evidence type="ECO:0000313" key="3">
    <source>
        <dbReference type="Proteomes" id="UP001152604"/>
    </source>
</evidence>
<keyword evidence="1" id="KW-0732">Signal</keyword>
<gene>
    <name evidence="2" type="ORF">MES4922_300282</name>
</gene>
<protein>
    <submittedName>
        <fullName evidence="2">Uncharacterized protein</fullName>
    </submittedName>
</protein>
<organism evidence="2 3">
    <name type="scientific">Mesorhizobium ventifaucium</name>
    <dbReference type="NCBI Taxonomy" id="666020"/>
    <lineage>
        <taxon>Bacteria</taxon>
        <taxon>Pseudomonadati</taxon>
        <taxon>Pseudomonadota</taxon>
        <taxon>Alphaproteobacteria</taxon>
        <taxon>Hyphomicrobiales</taxon>
        <taxon>Phyllobacteriaceae</taxon>
        <taxon>Mesorhizobium</taxon>
    </lineage>
</organism>
<name>A0ABM9E297_9HYPH</name>
<sequence length="82" mass="8808">MVPKVTFSVAAALSVLAVSSTIAPAEILSFPSIHTTLSWLRRAARRLDTIDSSTINSRCKTHAITRTARLRNGGAPRPDGSY</sequence>
<evidence type="ECO:0000256" key="1">
    <source>
        <dbReference type="SAM" id="SignalP"/>
    </source>
</evidence>
<dbReference type="EMBL" id="CAKXZS010000024">
    <property type="protein sequence ID" value="CAH2403198.1"/>
    <property type="molecule type" value="Genomic_DNA"/>
</dbReference>
<accession>A0ABM9E297</accession>
<comment type="caution">
    <text evidence="2">The sequence shown here is derived from an EMBL/GenBank/DDBJ whole genome shotgun (WGS) entry which is preliminary data.</text>
</comment>
<dbReference type="Proteomes" id="UP001152604">
    <property type="component" value="Unassembled WGS sequence"/>
</dbReference>
<evidence type="ECO:0000313" key="2">
    <source>
        <dbReference type="EMBL" id="CAH2403198.1"/>
    </source>
</evidence>
<feature type="chain" id="PRO_5045199852" evidence="1">
    <location>
        <begin position="26"/>
        <end position="82"/>
    </location>
</feature>
<reference evidence="2" key="1">
    <citation type="submission" date="2022-03" db="EMBL/GenBank/DDBJ databases">
        <authorList>
            <person name="Brunel B."/>
        </authorList>
    </citation>
    <scope>NUCLEOTIDE SEQUENCE</scope>
    <source>
        <strain evidence="2">STM4922sample</strain>
    </source>
</reference>
<proteinExistence type="predicted"/>